<dbReference type="Proteomes" id="UP001310890">
    <property type="component" value="Unassembled WGS sequence"/>
</dbReference>
<dbReference type="SUPFAM" id="SSF56112">
    <property type="entry name" value="Protein kinase-like (PK-like)"/>
    <property type="match status" value="1"/>
</dbReference>
<organism evidence="2 3">
    <name type="scientific">Meristemomyces frigidus</name>
    <dbReference type="NCBI Taxonomy" id="1508187"/>
    <lineage>
        <taxon>Eukaryota</taxon>
        <taxon>Fungi</taxon>
        <taxon>Dikarya</taxon>
        <taxon>Ascomycota</taxon>
        <taxon>Pezizomycotina</taxon>
        <taxon>Dothideomycetes</taxon>
        <taxon>Dothideomycetidae</taxon>
        <taxon>Mycosphaerellales</taxon>
        <taxon>Teratosphaeriaceae</taxon>
        <taxon>Meristemomyces</taxon>
    </lineage>
</organism>
<dbReference type="InterPro" id="IPR002575">
    <property type="entry name" value="Aminoglycoside_PTrfase"/>
</dbReference>
<protein>
    <recommendedName>
        <fullName evidence="1">Aminoglycoside phosphotransferase domain-containing protein</fullName>
    </recommendedName>
</protein>
<accession>A0AAN7T8G6</accession>
<comment type="caution">
    <text evidence="2">The sequence shown here is derived from an EMBL/GenBank/DDBJ whole genome shotgun (WGS) entry which is preliminary data.</text>
</comment>
<gene>
    <name evidence="2" type="ORF">LTR62_000960</name>
</gene>
<name>A0AAN7T8G6_9PEZI</name>
<proteinExistence type="predicted"/>
<feature type="domain" description="Aminoglycoside phosphotransferase" evidence="1">
    <location>
        <begin position="73"/>
        <end position="109"/>
    </location>
</feature>
<evidence type="ECO:0000259" key="1">
    <source>
        <dbReference type="Pfam" id="PF01636"/>
    </source>
</evidence>
<sequence length="147" mass="16775">MLWNRHEIPNGIPRDLTYTSSPAYVQDMLAYQDNRLRYQQNAILGRSDGAGQLSALVALRALFPFFWGQNSRSDAYVLTSPDLHQTNIFVDDDWNIVGVIDFEFAAVQPQQMVSVPHGLSDKSIDELYGPALDEYQNLHDRFIDILE</sequence>
<dbReference type="InterPro" id="IPR011009">
    <property type="entry name" value="Kinase-like_dom_sf"/>
</dbReference>
<dbReference type="AlphaFoldDB" id="A0AAN7T8G6"/>
<evidence type="ECO:0000313" key="3">
    <source>
        <dbReference type="Proteomes" id="UP001310890"/>
    </source>
</evidence>
<reference evidence="2" key="1">
    <citation type="submission" date="2023-08" db="EMBL/GenBank/DDBJ databases">
        <title>Black Yeasts Isolated from many extreme environments.</title>
        <authorList>
            <person name="Coleine C."/>
            <person name="Stajich J.E."/>
            <person name="Selbmann L."/>
        </authorList>
    </citation>
    <scope>NUCLEOTIDE SEQUENCE</scope>
    <source>
        <strain evidence="2">CCFEE 5401</strain>
    </source>
</reference>
<evidence type="ECO:0000313" key="2">
    <source>
        <dbReference type="EMBL" id="KAK5107625.1"/>
    </source>
</evidence>
<dbReference type="Pfam" id="PF01636">
    <property type="entry name" value="APH"/>
    <property type="match status" value="1"/>
</dbReference>
<dbReference type="EMBL" id="JAVRRL010000113">
    <property type="protein sequence ID" value="KAK5107625.1"/>
    <property type="molecule type" value="Genomic_DNA"/>
</dbReference>